<accession>A0ABS3W1P3</accession>
<name>A0ABS3W1P3_MICEH</name>
<dbReference type="Pfam" id="PF08448">
    <property type="entry name" value="PAS_4"/>
    <property type="match status" value="1"/>
</dbReference>
<organism evidence="3 4">
    <name type="scientific">Micromonospora echinofusca</name>
    <dbReference type="NCBI Taxonomy" id="47858"/>
    <lineage>
        <taxon>Bacteria</taxon>
        <taxon>Bacillati</taxon>
        <taxon>Actinomycetota</taxon>
        <taxon>Actinomycetes</taxon>
        <taxon>Micromonosporales</taxon>
        <taxon>Micromonosporaceae</taxon>
        <taxon>Micromonospora</taxon>
    </lineage>
</organism>
<gene>
    <name evidence="3" type="ORF">GSF22_32705</name>
</gene>
<dbReference type="Pfam" id="PF13185">
    <property type="entry name" value="GAF_2"/>
    <property type="match status" value="1"/>
</dbReference>
<protein>
    <submittedName>
        <fullName evidence="3">SpoIIE family protein phosphatase</fullName>
    </submittedName>
</protein>
<dbReference type="InterPro" id="IPR001932">
    <property type="entry name" value="PPM-type_phosphatase-like_dom"/>
</dbReference>
<dbReference type="Pfam" id="PF07228">
    <property type="entry name" value="SpoIIE"/>
    <property type="match status" value="1"/>
</dbReference>
<dbReference type="SMART" id="SM00331">
    <property type="entry name" value="PP2C_SIG"/>
    <property type="match status" value="1"/>
</dbReference>
<dbReference type="EMBL" id="WVUH01000568">
    <property type="protein sequence ID" value="MBO4210719.1"/>
    <property type="molecule type" value="Genomic_DNA"/>
</dbReference>
<comment type="caution">
    <text evidence="3">The sequence shown here is derived from an EMBL/GenBank/DDBJ whole genome shotgun (WGS) entry which is preliminary data.</text>
</comment>
<dbReference type="Gene3D" id="3.60.40.10">
    <property type="entry name" value="PPM-type phosphatase domain"/>
    <property type="match status" value="1"/>
</dbReference>
<evidence type="ECO:0000256" key="1">
    <source>
        <dbReference type="ARBA" id="ARBA00022801"/>
    </source>
</evidence>
<dbReference type="Gene3D" id="3.30.450.40">
    <property type="match status" value="1"/>
</dbReference>
<dbReference type="CDD" id="cd00130">
    <property type="entry name" value="PAS"/>
    <property type="match status" value="1"/>
</dbReference>
<keyword evidence="1" id="KW-0378">Hydrolase</keyword>
<feature type="domain" description="PAC" evidence="2">
    <location>
        <begin position="93"/>
        <end position="149"/>
    </location>
</feature>
<dbReference type="PROSITE" id="PS50113">
    <property type="entry name" value="PAC"/>
    <property type="match status" value="1"/>
</dbReference>
<dbReference type="InterPro" id="IPR003018">
    <property type="entry name" value="GAF"/>
</dbReference>
<keyword evidence="4" id="KW-1185">Reference proteome</keyword>
<dbReference type="InterPro" id="IPR013656">
    <property type="entry name" value="PAS_4"/>
</dbReference>
<dbReference type="InterPro" id="IPR052016">
    <property type="entry name" value="Bact_Sigma-Reg"/>
</dbReference>
<evidence type="ECO:0000313" key="4">
    <source>
        <dbReference type="Proteomes" id="UP000823521"/>
    </source>
</evidence>
<reference evidence="3 4" key="1">
    <citation type="submission" date="2019-12" db="EMBL/GenBank/DDBJ databases">
        <title>Whole genome sequencing of endophytic Actinobacterium Micromonospora sp. MPMI6T.</title>
        <authorList>
            <person name="Evv R."/>
            <person name="Podile A.R."/>
        </authorList>
    </citation>
    <scope>NUCLEOTIDE SEQUENCE [LARGE SCALE GENOMIC DNA]</scope>
    <source>
        <strain evidence="3 4">MPMI6</strain>
    </source>
</reference>
<dbReference type="Proteomes" id="UP000823521">
    <property type="component" value="Unassembled WGS sequence"/>
</dbReference>
<dbReference type="InterPro" id="IPR029016">
    <property type="entry name" value="GAF-like_dom_sf"/>
</dbReference>
<dbReference type="InterPro" id="IPR036457">
    <property type="entry name" value="PPM-type-like_dom_sf"/>
</dbReference>
<proteinExistence type="predicted"/>
<dbReference type="NCBIfam" id="TIGR00229">
    <property type="entry name" value="sensory_box"/>
    <property type="match status" value="1"/>
</dbReference>
<dbReference type="InterPro" id="IPR035965">
    <property type="entry name" value="PAS-like_dom_sf"/>
</dbReference>
<dbReference type="InterPro" id="IPR000700">
    <property type="entry name" value="PAS-assoc_C"/>
</dbReference>
<dbReference type="SMART" id="SM00065">
    <property type="entry name" value="GAF"/>
    <property type="match status" value="1"/>
</dbReference>
<dbReference type="PANTHER" id="PTHR43156">
    <property type="entry name" value="STAGE II SPORULATION PROTEIN E-RELATED"/>
    <property type="match status" value="1"/>
</dbReference>
<dbReference type="SUPFAM" id="SSF81606">
    <property type="entry name" value="PP2C-like"/>
    <property type="match status" value="1"/>
</dbReference>
<dbReference type="SUPFAM" id="SSF55785">
    <property type="entry name" value="PYP-like sensor domain (PAS domain)"/>
    <property type="match status" value="1"/>
</dbReference>
<evidence type="ECO:0000313" key="3">
    <source>
        <dbReference type="EMBL" id="MBO4210719.1"/>
    </source>
</evidence>
<sequence length="594" mass="63942">MDHGDGKTLATGSRLTDGIAARWFQALYETPLLLSGILDARGTVLDANRQSIEGCGLVRERILGRPFWEGGWWSPDPELSAQVRCWCEQTVRTGVPLRTVSRYHLADGTRRMVDLAIFPVTDDAGAVAYLAATGSDITDALVTQRARDERAAVQTEALHRVAETREREFRRVQEAERRAEARLHQLVTVALALLSAESVEDLTSIVVDRSMPVLGADGGAVVVRESDGGLRVVVSGRFGERTRAAYRSLPPDSPLPACHTARTGDPVLLPTRAAGLAFTPGMADVYAATRRDAWAFLPLRVGARLLGSLAVSWREEREFSSDELTMLEAFAAQCAQALDRIQHLSAQRESALAAQRLSETLQRSLLTQPPTPDSLDIAVRYQPAAHEAQVGGDWYDAFVTSTGATMLVVGDVTGHDQIAVAAMGQIRNVLRGLAYDSDGGPAALLGRLDRALRGLRVGALASAVLARVEPAVTVDGRDVRRLCWSNAGHPPPLLRRPDGTVEVLTSRGLMLGVQPGVGRTEQVLDVPEGSTLLLYTDGLVERRDITLDEGIDRLAGLFGAVGAGHPEQVCDAVLAAVPVDHEDDIALLVVRCCP</sequence>
<dbReference type="Gene3D" id="3.30.450.20">
    <property type="entry name" value="PAS domain"/>
    <property type="match status" value="1"/>
</dbReference>
<dbReference type="PANTHER" id="PTHR43156:SF2">
    <property type="entry name" value="STAGE II SPORULATION PROTEIN E"/>
    <property type="match status" value="1"/>
</dbReference>
<evidence type="ECO:0000259" key="2">
    <source>
        <dbReference type="PROSITE" id="PS50113"/>
    </source>
</evidence>
<dbReference type="SUPFAM" id="SSF55781">
    <property type="entry name" value="GAF domain-like"/>
    <property type="match status" value="1"/>
</dbReference>
<dbReference type="InterPro" id="IPR000014">
    <property type="entry name" value="PAS"/>
</dbReference>